<dbReference type="EMBL" id="JBHLUH010000072">
    <property type="protein sequence ID" value="MFC0532489.1"/>
    <property type="molecule type" value="Genomic_DNA"/>
</dbReference>
<comment type="caution">
    <text evidence="4">The sequence shown here is derived from an EMBL/GenBank/DDBJ whole genome shotgun (WGS) entry which is preliminary data.</text>
</comment>
<keyword evidence="5" id="KW-1185">Reference proteome</keyword>
<dbReference type="PANTHER" id="PTHR37461">
    <property type="entry name" value="ANTI-SIGMA-K FACTOR RSKA"/>
    <property type="match status" value="1"/>
</dbReference>
<accession>A0ABV6MD52</accession>
<name>A0ABV6MD52_9ACTN</name>
<sequence>MPPPRLRDNVLAEIRRTRQLPPAGPDRAARDPSPTVRGWRRRTAVAAAAVLLAAGAGTVSYVVQEQRVRDERATAEALREQTARVEAVLAASDAELRSAPVIGGGQITMVLSDSRNEGVVMLSGARPPGPDKAYQLWAIAGGTPDSRGTMPAGEGGATRLIPDIRGMERLGVTIEPSSGSRVPTTDLVADVPATG</sequence>
<feature type="transmembrane region" description="Helical" evidence="2">
    <location>
        <begin position="44"/>
        <end position="63"/>
    </location>
</feature>
<evidence type="ECO:0000256" key="2">
    <source>
        <dbReference type="SAM" id="Phobius"/>
    </source>
</evidence>
<evidence type="ECO:0000256" key="1">
    <source>
        <dbReference type="SAM" id="MobiDB-lite"/>
    </source>
</evidence>
<dbReference type="Pfam" id="PF10099">
    <property type="entry name" value="RskA_C"/>
    <property type="match status" value="1"/>
</dbReference>
<evidence type="ECO:0000313" key="5">
    <source>
        <dbReference type="Proteomes" id="UP001589867"/>
    </source>
</evidence>
<feature type="region of interest" description="Disordered" evidence="1">
    <location>
        <begin position="174"/>
        <end position="195"/>
    </location>
</feature>
<dbReference type="Proteomes" id="UP001589867">
    <property type="component" value="Unassembled WGS sequence"/>
</dbReference>
<dbReference type="InterPro" id="IPR018764">
    <property type="entry name" value="RskA_C"/>
</dbReference>
<evidence type="ECO:0000313" key="4">
    <source>
        <dbReference type="EMBL" id="MFC0532489.1"/>
    </source>
</evidence>
<keyword evidence="2" id="KW-1133">Transmembrane helix</keyword>
<keyword evidence="2" id="KW-0472">Membrane</keyword>
<feature type="domain" description="Anti-sigma K factor RskA C-terminal" evidence="3">
    <location>
        <begin position="43"/>
        <end position="185"/>
    </location>
</feature>
<feature type="region of interest" description="Disordered" evidence="1">
    <location>
        <begin position="15"/>
        <end position="37"/>
    </location>
</feature>
<dbReference type="PANTHER" id="PTHR37461:SF1">
    <property type="entry name" value="ANTI-SIGMA-K FACTOR RSKA"/>
    <property type="match status" value="1"/>
</dbReference>
<gene>
    <name evidence="4" type="ORF">ACFFIA_33060</name>
</gene>
<evidence type="ECO:0000259" key="3">
    <source>
        <dbReference type="Pfam" id="PF10099"/>
    </source>
</evidence>
<organism evidence="4 5">
    <name type="scientific">Phytohabitans kaempferiae</name>
    <dbReference type="NCBI Taxonomy" id="1620943"/>
    <lineage>
        <taxon>Bacteria</taxon>
        <taxon>Bacillati</taxon>
        <taxon>Actinomycetota</taxon>
        <taxon>Actinomycetes</taxon>
        <taxon>Micromonosporales</taxon>
        <taxon>Micromonosporaceae</taxon>
    </lineage>
</organism>
<keyword evidence="2" id="KW-0812">Transmembrane</keyword>
<reference evidence="4 5" key="1">
    <citation type="submission" date="2024-09" db="EMBL/GenBank/DDBJ databases">
        <authorList>
            <person name="Sun Q."/>
            <person name="Mori K."/>
        </authorList>
    </citation>
    <scope>NUCLEOTIDE SEQUENCE [LARGE SCALE GENOMIC DNA]</scope>
    <source>
        <strain evidence="4 5">TBRC 3947</strain>
    </source>
</reference>
<proteinExistence type="predicted"/>
<dbReference type="RefSeq" id="WP_377258648.1">
    <property type="nucleotide sequence ID" value="NZ_JBHLUH010000072.1"/>
</dbReference>
<protein>
    <submittedName>
        <fullName evidence="4">Anti-sigma factor</fullName>
    </submittedName>
</protein>
<dbReference type="InterPro" id="IPR051474">
    <property type="entry name" value="Anti-sigma-K/W_factor"/>
</dbReference>